<dbReference type="InterPro" id="IPR050463">
    <property type="entry name" value="Gfo/Idh/MocA_oxidrdct_glycsds"/>
</dbReference>
<feature type="domain" description="Gfo/Idh/MocA-like oxidoreductase N-terminal" evidence="2">
    <location>
        <begin position="20"/>
        <end position="123"/>
    </location>
</feature>
<dbReference type="InterPro" id="IPR000683">
    <property type="entry name" value="Gfo/Idh/MocA-like_OxRdtase_N"/>
</dbReference>
<accession>A0ABT4VJS1</accession>
<dbReference type="RefSeq" id="WP_271088518.1">
    <property type="nucleotide sequence ID" value="NZ_JAPJZH010000003.1"/>
</dbReference>
<keyword evidence="1" id="KW-0560">Oxidoreductase</keyword>
<dbReference type="InterPro" id="IPR055170">
    <property type="entry name" value="GFO_IDH_MocA-like_dom"/>
</dbReference>
<dbReference type="SUPFAM" id="SSF51735">
    <property type="entry name" value="NAD(P)-binding Rossmann-fold domains"/>
    <property type="match status" value="1"/>
</dbReference>
<sequence length="358" mass="39741">MAKWRVAGINFDHMHMGDLLRQVFDHPDAEIVGIYDKSRERMAQAIADFSIPDERVFTDLDACVETSKPDLAILCAATAEHADHVEQLARHKVHIMVEKPFAASVADARRMLAAMDGTGRKMAINWPLAWVESHVTCKRLIDEGVIGDLIEVHFYDGNRGPLYHLADKVEVSAEEVERQKPTSWWYKRASGGGSLLDYLGYGATLGTWFQNGRIPIEVTSVVDETPGIEVDQHSVTVCRYAHGLSKMETRWGTFSDPWTIQPQPKCGFVVVGTEGTIASYDYEDHVTVQTRDKPEPTPIAVDALPPGRRGPIEYVLGCIERDEPIGGPLDPALCLDAQRIVDTAALSAQQKRTLELVP</sequence>
<dbReference type="PANTHER" id="PTHR43818:SF11">
    <property type="entry name" value="BCDNA.GH03377"/>
    <property type="match status" value="1"/>
</dbReference>
<evidence type="ECO:0000259" key="3">
    <source>
        <dbReference type="Pfam" id="PF22725"/>
    </source>
</evidence>
<dbReference type="Pfam" id="PF22725">
    <property type="entry name" value="GFO_IDH_MocA_C3"/>
    <property type="match status" value="1"/>
</dbReference>
<dbReference type="InterPro" id="IPR036291">
    <property type="entry name" value="NAD(P)-bd_dom_sf"/>
</dbReference>
<evidence type="ECO:0000259" key="2">
    <source>
        <dbReference type="Pfam" id="PF01408"/>
    </source>
</evidence>
<keyword evidence="5" id="KW-1185">Reference proteome</keyword>
<reference evidence="4" key="1">
    <citation type="submission" date="2022-11" db="EMBL/GenBank/DDBJ databases">
        <title>Hoeflea poritis sp. nov., isolated from scleractinian coral Porites lutea.</title>
        <authorList>
            <person name="Zhang G."/>
            <person name="Wei Q."/>
            <person name="Cai L."/>
        </authorList>
    </citation>
    <scope>NUCLEOTIDE SEQUENCE</scope>
    <source>
        <strain evidence="4">E7-10</strain>
    </source>
</reference>
<name>A0ABT4VJS1_9HYPH</name>
<protein>
    <submittedName>
        <fullName evidence="4">Gfo/Idh/MocA family oxidoreductase</fullName>
    </submittedName>
</protein>
<proteinExistence type="predicted"/>
<dbReference type="EMBL" id="JAPJZH010000003">
    <property type="protein sequence ID" value="MDA4844967.1"/>
    <property type="molecule type" value="Genomic_DNA"/>
</dbReference>
<evidence type="ECO:0000256" key="1">
    <source>
        <dbReference type="ARBA" id="ARBA00023002"/>
    </source>
</evidence>
<feature type="domain" description="GFO/IDH/MocA-like oxidoreductase" evidence="3">
    <location>
        <begin position="135"/>
        <end position="277"/>
    </location>
</feature>
<gene>
    <name evidence="4" type="ORF">OOZ53_06375</name>
</gene>
<evidence type="ECO:0000313" key="5">
    <source>
        <dbReference type="Proteomes" id="UP001148313"/>
    </source>
</evidence>
<comment type="caution">
    <text evidence="4">The sequence shown here is derived from an EMBL/GenBank/DDBJ whole genome shotgun (WGS) entry which is preliminary data.</text>
</comment>
<dbReference type="Pfam" id="PF01408">
    <property type="entry name" value="GFO_IDH_MocA"/>
    <property type="match status" value="1"/>
</dbReference>
<organism evidence="4 5">
    <name type="scientific">Hoeflea poritis</name>
    <dbReference type="NCBI Taxonomy" id="2993659"/>
    <lineage>
        <taxon>Bacteria</taxon>
        <taxon>Pseudomonadati</taxon>
        <taxon>Pseudomonadota</taxon>
        <taxon>Alphaproteobacteria</taxon>
        <taxon>Hyphomicrobiales</taxon>
        <taxon>Rhizobiaceae</taxon>
        <taxon>Hoeflea</taxon>
    </lineage>
</organism>
<evidence type="ECO:0000313" key="4">
    <source>
        <dbReference type="EMBL" id="MDA4844967.1"/>
    </source>
</evidence>
<dbReference type="Proteomes" id="UP001148313">
    <property type="component" value="Unassembled WGS sequence"/>
</dbReference>
<dbReference type="SUPFAM" id="SSF55347">
    <property type="entry name" value="Glyceraldehyde-3-phosphate dehydrogenase-like, C-terminal domain"/>
    <property type="match status" value="1"/>
</dbReference>
<dbReference type="Gene3D" id="3.40.50.720">
    <property type="entry name" value="NAD(P)-binding Rossmann-like Domain"/>
    <property type="match status" value="1"/>
</dbReference>
<dbReference type="PANTHER" id="PTHR43818">
    <property type="entry name" value="BCDNA.GH03377"/>
    <property type="match status" value="1"/>
</dbReference>
<dbReference type="Gene3D" id="3.30.360.10">
    <property type="entry name" value="Dihydrodipicolinate Reductase, domain 2"/>
    <property type="match status" value="1"/>
</dbReference>